<accession>A0ABQ9EJP6</accession>
<evidence type="ECO:0000313" key="1">
    <source>
        <dbReference type="EMBL" id="KAJ8303745.1"/>
    </source>
</evidence>
<dbReference type="EMBL" id="JARBDR010000908">
    <property type="protein sequence ID" value="KAJ8303745.1"/>
    <property type="molecule type" value="Genomic_DNA"/>
</dbReference>
<sequence length="92" mass="10425">MKISAVTDHEKCKSHLAAVEKNLAKSRTTSQIRQAEAGRALRKLKDAEIGRLRYLVRNVHAVIKGNRPLTDFNWLCELDKAKGLDLGRYLPK</sequence>
<dbReference type="Proteomes" id="UP001217089">
    <property type="component" value="Unassembled WGS sequence"/>
</dbReference>
<organism evidence="1 2">
    <name type="scientific">Tegillarca granosa</name>
    <name type="common">Malaysian cockle</name>
    <name type="synonym">Anadara granosa</name>
    <dbReference type="NCBI Taxonomy" id="220873"/>
    <lineage>
        <taxon>Eukaryota</taxon>
        <taxon>Metazoa</taxon>
        <taxon>Spiralia</taxon>
        <taxon>Lophotrochozoa</taxon>
        <taxon>Mollusca</taxon>
        <taxon>Bivalvia</taxon>
        <taxon>Autobranchia</taxon>
        <taxon>Pteriomorphia</taxon>
        <taxon>Arcoida</taxon>
        <taxon>Arcoidea</taxon>
        <taxon>Arcidae</taxon>
        <taxon>Tegillarca</taxon>
    </lineage>
</organism>
<protein>
    <submittedName>
        <fullName evidence="1">Uncharacterized protein</fullName>
    </submittedName>
</protein>
<keyword evidence="2" id="KW-1185">Reference proteome</keyword>
<reference evidence="1 2" key="1">
    <citation type="submission" date="2022-12" db="EMBL/GenBank/DDBJ databases">
        <title>Chromosome-level genome of Tegillarca granosa.</title>
        <authorList>
            <person name="Kim J."/>
        </authorList>
    </citation>
    <scope>NUCLEOTIDE SEQUENCE [LARGE SCALE GENOMIC DNA]</scope>
    <source>
        <strain evidence="1">Teg-2019</strain>
        <tissue evidence="1">Adductor muscle</tissue>
    </source>
</reference>
<proteinExistence type="predicted"/>
<evidence type="ECO:0000313" key="2">
    <source>
        <dbReference type="Proteomes" id="UP001217089"/>
    </source>
</evidence>
<gene>
    <name evidence="1" type="ORF">KUTeg_018668</name>
</gene>
<name>A0ABQ9EJP6_TEGGR</name>
<comment type="caution">
    <text evidence="1">The sequence shown here is derived from an EMBL/GenBank/DDBJ whole genome shotgun (WGS) entry which is preliminary data.</text>
</comment>